<dbReference type="GO" id="GO:0005634">
    <property type="term" value="C:nucleus"/>
    <property type="evidence" value="ECO:0007669"/>
    <property type="project" value="UniProtKB-SubCell"/>
</dbReference>
<keyword evidence="2" id="KW-0694">RNA-binding</keyword>
<dbReference type="VEuPathDB" id="VectorBase:LDEU004124"/>
<organism evidence="4 5">
    <name type="scientific">Leptotrombidium deliense</name>
    <dbReference type="NCBI Taxonomy" id="299467"/>
    <lineage>
        <taxon>Eukaryota</taxon>
        <taxon>Metazoa</taxon>
        <taxon>Ecdysozoa</taxon>
        <taxon>Arthropoda</taxon>
        <taxon>Chelicerata</taxon>
        <taxon>Arachnida</taxon>
        <taxon>Acari</taxon>
        <taxon>Acariformes</taxon>
        <taxon>Trombidiformes</taxon>
        <taxon>Prostigmata</taxon>
        <taxon>Anystina</taxon>
        <taxon>Parasitengona</taxon>
        <taxon>Trombiculoidea</taxon>
        <taxon>Trombiculidae</taxon>
        <taxon>Leptotrombidium</taxon>
    </lineage>
</organism>
<evidence type="ECO:0000313" key="4">
    <source>
        <dbReference type="EMBL" id="RWS27916.1"/>
    </source>
</evidence>
<feature type="non-terminal residue" evidence="4">
    <location>
        <position position="142"/>
    </location>
</feature>
<dbReference type="Proteomes" id="UP000288716">
    <property type="component" value="Unassembled WGS sequence"/>
</dbReference>
<evidence type="ECO:0000313" key="5">
    <source>
        <dbReference type="Proteomes" id="UP000288716"/>
    </source>
</evidence>
<keyword evidence="5" id="KW-1185">Reference proteome</keyword>
<dbReference type="STRING" id="299467.A0A443SK64"/>
<dbReference type="AlphaFoldDB" id="A0A443SK64"/>
<dbReference type="SUPFAM" id="SSF55811">
    <property type="entry name" value="Nudix"/>
    <property type="match status" value="1"/>
</dbReference>
<comment type="subcellular location">
    <subcellularLocation>
        <location evidence="1">Nucleus</location>
    </subcellularLocation>
</comment>
<gene>
    <name evidence="4" type="ORF">B4U80_03028</name>
</gene>
<dbReference type="GO" id="GO:1990174">
    <property type="term" value="F:phosphodiesterase decapping endonuclease activity"/>
    <property type="evidence" value="ECO:0007669"/>
    <property type="project" value="TreeGrafter"/>
</dbReference>
<dbReference type="InterPro" id="IPR015797">
    <property type="entry name" value="NUDIX_hydrolase-like_dom_sf"/>
</dbReference>
<dbReference type="Gene3D" id="3.90.79.10">
    <property type="entry name" value="Nucleoside Triphosphate Pyrophosphohydrolase"/>
    <property type="match status" value="1"/>
</dbReference>
<keyword evidence="3" id="KW-0539">Nucleus</keyword>
<evidence type="ECO:0000256" key="2">
    <source>
        <dbReference type="ARBA" id="ARBA00022884"/>
    </source>
</evidence>
<dbReference type="EMBL" id="NCKV01001686">
    <property type="protein sequence ID" value="RWS27916.1"/>
    <property type="molecule type" value="Genomic_DNA"/>
</dbReference>
<evidence type="ECO:0008006" key="6">
    <source>
        <dbReference type="Google" id="ProtNLM"/>
    </source>
</evidence>
<proteinExistence type="predicted"/>
<dbReference type="InterPro" id="IPR054754">
    <property type="entry name" value="NudT16"/>
</dbReference>
<dbReference type="PANTHER" id="PTHR31699:SF1">
    <property type="entry name" value="U8 SNORNA-DECAPPING ENZYME"/>
    <property type="match status" value="1"/>
</dbReference>
<reference evidence="4 5" key="1">
    <citation type="journal article" date="2018" name="Gigascience">
        <title>Genomes of trombidid mites reveal novel predicted allergens and laterally-transferred genes associated with secondary metabolism.</title>
        <authorList>
            <person name="Dong X."/>
            <person name="Chaisiri K."/>
            <person name="Xia D."/>
            <person name="Armstrong S.D."/>
            <person name="Fang Y."/>
            <person name="Donnelly M.J."/>
            <person name="Kadowaki T."/>
            <person name="McGarry J.W."/>
            <person name="Darby A.C."/>
            <person name="Makepeace B.L."/>
        </authorList>
    </citation>
    <scope>NUCLEOTIDE SEQUENCE [LARGE SCALE GENOMIC DNA]</scope>
    <source>
        <strain evidence="4">UoL-UT</strain>
    </source>
</reference>
<dbReference type="OrthoDB" id="5950381at2759"/>
<accession>A0A443SK64</accession>
<dbReference type="PANTHER" id="PTHR31699">
    <property type="entry name" value="NUDIX T16 FAMILY MEMBER"/>
    <property type="match status" value="1"/>
</dbReference>
<dbReference type="Pfam" id="PF22327">
    <property type="entry name" value="Nudt16-like"/>
    <property type="match status" value="1"/>
</dbReference>
<evidence type="ECO:0000256" key="3">
    <source>
        <dbReference type="ARBA" id="ARBA00023242"/>
    </source>
</evidence>
<name>A0A443SK64_9ACAR</name>
<dbReference type="GO" id="GO:0030515">
    <property type="term" value="F:snoRNA binding"/>
    <property type="evidence" value="ECO:0007669"/>
    <property type="project" value="TreeGrafter"/>
</dbReference>
<dbReference type="GO" id="GO:0016077">
    <property type="term" value="P:sno(s)RNA catabolic process"/>
    <property type="evidence" value="ECO:0007669"/>
    <property type="project" value="TreeGrafter"/>
</dbReference>
<sequence length="142" mass="16349">MEFYTDISLEKAIECRQVKQAAHCALFYKEVVEKKDSCNKLSSAFFLMQIRSDGMIGFPGGYVDEEITDSSAILVGLNRELKEEINFSEEPMNMENYVCSHYKSECDDPLIVHFFAKQLSKKQFENIEKSHMTAIHFPSESL</sequence>
<protein>
    <recommendedName>
        <fullName evidence="6">U8 snoRNA-decapping enzyme-like protein</fullName>
    </recommendedName>
</protein>
<dbReference type="GO" id="GO:0006402">
    <property type="term" value="P:mRNA catabolic process"/>
    <property type="evidence" value="ECO:0007669"/>
    <property type="project" value="TreeGrafter"/>
</dbReference>
<comment type="caution">
    <text evidence="4">The sequence shown here is derived from an EMBL/GenBank/DDBJ whole genome shotgun (WGS) entry which is preliminary data.</text>
</comment>
<evidence type="ECO:0000256" key="1">
    <source>
        <dbReference type="ARBA" id="ARBA00004123"/>
    </source>
</evidence>